<feature type="compositionally biased region" description="Basic residues" evidence="1">
    <location>
        <begin position="1541"/>
        <end position="1552"/>
    </location>
</feature>
<feature type="compositionally biased region" description="Polar residues" evidence="1">
    <location>
        <begin position="1468"/>
        <end position="1497"/>
    </location>
</feature>
<feature type="compositionally biased region" description="Basic and acidic residues" evidence="1">
    <location>
        <begin position="1000"/>
        <end position="1020"/>
    </location>
</feature>
<dbReference type="GO" id="GO:0016301">
    <property type="term" value="F:kinase activity"/>
    <property type="evidence" value="ECO:0007669"/>
    <property type="project" value="UniProtKB-KW"/>
</dbReference>
<feature type="compositionally biased region" description="Acidic residues" evidence="1">
    <location>
        <begin position="978"/>
        <end position="999"/>
    </location>
</feature>
<dbReference type="EMBL" id="SSOP01000443">
    <property type="protein sequence ID" value="KAB5588480.1"/>
    <property type="molecule type" value="Genomic_DNA"/>
</dbReference>
<keyword evidence="2" id="KW-0418">Kinase</keyword>
<comment type="caution">
    <text evidence="2">The sequence shown here is derived from an EMBL/GenBank/DDBJ whole genome shotgun (WGS) entry which is preliminary data.</text>
</comment>
<feature type="region of interest" description="Disordered" evidence="1">
    <location>
        <begin position="880"/>
        <end position="1086"/>
    </location>
</feature>
<name>A0A5N5Q9K8_9AGAM</name>
<dbReference type="Proteomes" id="UP000383932">
    <property type="component" value="Unassembled WGS sequence"/>
</dbReference>
<evidence type="ECO:0000313" key="3">
    <source>
        <dbReference type="Proteomes" id="UP000383932"/>
    </source>
</evidence>
<keyword evidence="3" id="KW-1185">Reference proteome</keyword>
<feature type="compositionally biased region" description="Acidic residues" evidence="1">
    <location>
        <begin position="1021"/>
        <end position="1038"/>
    </location>
</feature>
<feature type="compositionally biased region" description="Polar residues" evidence="1">
    <location>
        <begin position="1446"/>
        <end position="1456"/>
    </location>
</feature>
<feature type="region of interest" description="Disordered" evidence="1">
    <location>
        <begin position="386"/>
        <end position="410"/>
    </location>
</feature>
<evidence type="ECO:0000256" key="1">
    <source>
        <dbReference type="SAM" id="MobiDB-lite"/>
    </source>
</evidence>
<feature type="compositionally biased region" description="Basic and acidic residues" evidence="1">
    <location>
        <begin position="900"/>
        <end position="923"/>
    </location>
</feature>
<feature type="region of interest" description="Disordered" evidence="1">
    <location>
        <begin position="1446"/>
        <end position="1591"/>
    </location>
</feature>
<keyword evidence="2" id="KW-0808">Transferase</keyword>
<feature type="compositionally biased region" description="Basic and acidic residues" evidence="1">
    <location>
        <begin position="1553"/>
        <end position="1568"/>
    </location>
</feature>
<accession>A0A5N5Q9K8</accession>
<feature type="compositionally biased region" description="Basic residues" evidence="1">
    <location>
        <begin position="1"/>
        <end position="12"/>
    </location>
</feature>
<feature type="compositionally biased region" description="Basic and acidic residues" evidence="1">
    <location>
        <begin position="55"/>
        <end position="72"/>
    </location>
</feature>
<organism evidence="2 3">
    <name type="scientific">Ceratobasidium theobromae</name>
    <dbReference type="NCBI Taxonomy" id="1582974"/>
    <lineage>
        <taxon>Eukaryota</taxon>
        <taxon>Fungi</taxon>
        <taxon>Dikarya</taxon>
        <taxon>Basidiomycota</taxon>
        <taxon>Agaricomycotina</taxon>
        <taxon>Agaricomycetes</taxon>
        <taxon>Cantharellales</taxon>
        <taxon>Ceratobasidiaceae</taxon>
        <taxon>Ceratobasidium</taxon>
    </lineage>
</organism>
<protein>
    <submittedName>
        <fullName evidence="2">Kinase D-interacting substrate protein</fullName>
    </submittedName>
</protein>
<feature type="region of interest" description="Disordered" evidence="1">
    <location>
        <begin position="1"/>
        <end position="72"/>
    </location>
</feature>
<evidence type="ECO:0000313" key="2">
    <source>
        <dbReference type="EMBL" id="KAB5588480.1"/>
    </source>
</evidence>
<sequence length="1591" mass="178121">MPPRKSMAKGKSKAKDPTDTPPDNAPEVSMVIDTVASAPEDSESNRKPKGRRKSDKVDNRTPARIKDPERWKLAQDELHTMASESRQGDQEDIERAAEISNWLIGYAALRFAGPGEITGIVALEDDPNEHYNPRPLNEDHVHALTEVFSSGGKKDRVSPIRIALPLASLDSALIEEMRKADPRNPESPIPPLALKSPTAERKRELEAQLFFLSSHDILLSDNDLVARHVELNSYRRNRKLARLINGHHRIRAMINMSLQLYREASNITQMVRREEEADFPALWNKVNKQVAKATYVVEVYKGNQFIGHSISIVLKLNIPDTTPPHVLAWLGENEADRPNQAPQGGEKLWTLAETQETTIADWIAKDIVLDRTSGLNRWHRQREIASSEKTVSRADTTGAGPSEGRLGTRQKAQKVKIVGQLSEEACIELMAHPVTNQMVVDTRSMLWILNHCLKDTYVDKMRRDFGCPLILHFWAGSVLLFRLANVAQGRGLTDAENYLRSVKDLPATKDGDAQAVIHFKNLCQSPQRVPGLLNRFEEEGSKKFEKALEESMEKAGIKKAADVDFKSEKFIIALRNAFLKFASLSNDANEFSRLWSCSFSLYARLLLAVEGCDQNHFFYNAIPPTRMFMTYFVSMSKSSGEAPALWMLEMLLNQYQLPWTVGTHGISSTSNVNNWCGRARGMHQIILACINTPAFGCRDAQLMTAMDIILDPRLQLAFSDIGDHFGNNLAATRAKCNATKGAGAKFEILSDVGKRLQWRYGDITEMIKTWKDAREALKEAIFTDGAATITEVTRSHPILQHSLPPQWWREFQLSSWCHGWRDEPGKQMLTVNGILGWGLFTEEMRICFIPEAMKHVPAARFLLEAVRRLESAKGTMAWWETMNPPLKDGSSDGDSEAGEEVAKEAAPPRRSARLEKTSQKDGEMPLESEPTKASQKRNKGKGKELVVEIKLASTSSKSQEKATKSRLLRPTIKSAPIIEDEDEDDEDEDEDEDEDGEHEDEARDNGEDGRMELDDQRSGDEDMDAEGESDELDSDEYSAQDCKAAKGPKRPSRLNENTGPGLPLADQSIGGVPRLEKRSTKTGKAKVAMHDIEPVIQLLRRINPGHVVFNEEFCAYFPHNVYAFQLHSEAGDEAMMTRMGMVKCMQNFETTMKEINNERCILRESICMIGQEILNPRNLHGAEIALTGMASRVMNAKDVYIYRLSCILSAAAGREYGQDDGYADALSVAHVDGLYPSELLQLNINTGEIWAHLKATYASGIQDQVPAEKHTILLGRLQENLHELRDLYRHMRRFCPIFGYGRTEKECRINAIHGISLRTNRQLNFTVEGETRGKGTFRPRRYELTDEPALIENLPLRIASVISKPALLERDFPYLRLDKDPSDDTYISTTYLEPLSTGNFGNIVLNTLSEKGRIHARAVLTKCEGIWKKSQDDDLAWSLEDLQEKQQACESQSTSDAGRRSREFASPAQPSTAQPSTQAKERGSATSTGNTSWSESQMKGLPTSPIPLEDISTQILSPPTPPPPQQHSDEEAEPSSEVKSRSAKLGKRKRADRKSDDITTGETGKKPGDISSPPHKTRVPSTTHRKGGDEK</sequence>
<proteinExistence type="predicted"/>
<dbReference type="OrthoDB" id="3241718at2759"/>
<gene>
    <name evidence="2" type="ORF">CTheo_8077</name>
</gene>
<reference evidence="2 3" key="1">
    <citation type="journal article" date="2019" name="Fungal Biol. Biotechnol.">
        <title>Draft genome sequence of fastidious pathogen Ceratobasidium theobromae, which causes vascular-streak dieback in Theobroma cacao.</title>
        <authorList>
            <person name="Ali S.S."/>
            <person name="Asman A."/>
            <person name="Shao J."/>
            <person name="Firmansyah A.P."/>
            <person name="Susilo A.W."/>
            <person name="Rosmana A."/>
            <person name="McMahon P."/>
            <person name="Junaid M."/>
            <person name="Guest D."/>
            <person name="Kheng T.Y."/>
            <person name="Meinhardt L.W."/>
            <person name="Bailey B.A."/>
        </authorList>
    </citation>
    <scope>NUCLEOTIDE SEQUENCE [LARGE SCALE GENOMIC DNA]</scope>
    <source>
        <strain evidence="2 3">CT2</strain>
    </source>
</reference>